<protein>
    <submittedName>
        <fullName evidence="2">Uncharacterized protein</fullName>
    </submittedName>
</protein>
<feature type="transmembrane region" description="Helical" evidence="1">
    <location>
        <begin position="6"/>
        <end position="22"/>
    </location>
</feature>
<keyword evidence="1" id="KW-0472">Membrane</keyword>
<feature type="transmembrane region" description="Helical" evidence="1">
    <location>
        <begin position="29"/>
        <end position="48"/>
    </location>
</feature>
<evidence type="ECO:0000313" key="2">
    <source>
        <dbReference type="EMBL" id="WAR45493.1"/>
    </source>
</evidence>
<sequence>MNATTLFLAAIIFYAAWVWIAKKNGQSGIIQWAGGFLATTVIFSYIGASIGNVIPQQPTVEIAKAPIIAPEEPQVIEADYQATNQSQQETQPSEDEKRQATLALIRSFSLQDVITLTKPQMEDIQGEGVSKGTALLAFWATASLKWNELMALPNSKHGLIMKDSSTELGKRLCVKGLVIEIARDKSVEEPLFTGGMLDNAGRIYRFAAVGSTGDIVGNSHAGFCGIVTGQQHYANSIGGVAHAVMLVGLFDLPENKPAEVKAKKTKGK</sequence>
<reference evidence="2" key="1">
    <citation type="submission" date="2022-11" db="EMBL/GenBank/DDBJ databases">
        <title>Methylomonas rapida sp. nov., Carotenoid-Producing Obligate Methanotrophs with High Growth Characteristics and Biotechnological Potential.</title>
        <authorList>
            <person name="Tikhonova E.N."/>
            <person name="Suleimanov R.Z."/>
            <person name="Miroshnikov K."/>
            <person name="Oshkin I.Y."/>
            <person name="Belova S.E."/>
            <person name="Danilova O.V."/>
            <person name="Ashikhmin A."/>
            <person name="Konopkin A."/>
            <person name="But S.Y."/>
            <person name="Khmelenina V.N."/>
            <person name="Kuznetsov N."/>
            <person name="Pimenov N.V."/>
            <person name="Dedysh S.N."/>
        </authorList>
    </citation>
    <scope>NUCLEOTIDE SEQUENCE</scope>
    <source>
        <strain evidence="2">MP1</strain>
    </source>
</reference>
<dbReference type="RefSeq" id="WP_255190533.1">
    <property type="nucleotide sequence ID" value="NZ_CP113517.1"/>
</dbReference>
<name>A0ABY7GLY6_9GAMM</name>
<proteinExistence type="predicted"/>
<keyword evidence="1" id="KW-0812">Transmembrane</keyword>
<organism evidence="2 3">
    <name type="scientific">Methylomonas rapida</name>
    <dbReference type="NCBI Taxonomy" id="2963939"/>
    <lineage>
        <taxon>Bacteria</taxon>
        <taxon>Pseudomonadati</taxon>
        <taxon>Pseudomonadota</taxon>
        <taxon>Gammaproteobacteria</taxon>
        <taxon>Methylococcales</taxon>
        <taxon>Methylococcaceae</taxon>
        <taxon>Methylomonas</taxon>
    </lineage>
</organism>
<evidence type="ECO:0000313" key="3">
    <source>
        <dbReference type="Proteomes" id="UP001162780"/>
    </source>
</evidence>
<dbReference type="Proteomes" id="UP001162780">
    <property type="component" value="Chromosome"/>
</dbReference>
<keyword evidence="1" id="KW-1133">Transmembrane helix</keyword>
<evidence type="ECO:0000256" key="1">
    <source>
        <dbReference type="SAM" id="Phobius"/>
    </source>
</evidence>
<dbReference type="EMBL" id="CP113517">
    <property type="protein sequence ID" value="WAR45493.1"/>
    <property type="molecule type" value="Genomic_DNA"/>
</dbReference>
<gene>
    <name evidence="2" type="ORF">NM686_002975</name>
</gene>
<accession>A0ABY7GLY6</accession>
<keyword evidence="3" id="KW-1185">Reference proteome</keyword>